<protein>
    <submittedName>
        <fullName evidence="3">Outer membrane lipoprotein carrier protein LolA</fullName>
    </submittedName>
</protein>
<gene>
    <name evidence="3" type="ORF">DQQ10_16515</name>
</gene>
<sequence>MKRLKASKISVALLWLFCWSFYSTDAQAFEDYPGFSPLSNIVQFKAQFKEASAKIQSVKSEFIQEKTLFALTENITSQGKFWFKRTNKVRLDYTTPFTYRMIINGDKVLVKDDHKENRINVRSNKLFQQINKIMLDCIQGTILDSKDFTSRVFENEKGYLLELSPVNKSLKDFFRNIVLVIEKKDYSVRSMSLNEPSGDKTVITFTNKSLNTQLQDEIFTF</sequence>
<dbReference type="InterPro" id="IPR029046">
    <property type="entry name" value="LolA/LolB/LppX"/>
</dbReference>
<proteinExistence type="predicted"/>
<keyword evidence="4" id="KW-1185">Reference proteome</keyword>
<evidence type="ECO:0000256" key="1">
    <source>
        <dbReference type="ARBA" id="ARBA00022729"/>
    </source>
</evidence>
<feature type="signal peptide" evidence="2">
    <location>
        <begin position="1"/>
        <end position="28"/>
    </location>
</feature>
<dbReference type="CDD" id="cd16325">
    <property type="entry name" value="LolA"/>
    <property type="match status" value="1"/>
</dbReference>
<dbReference type="Pfam" id="PF03548">
    <property type="entry name" value="LolA"/>
    <property type="match status" value="1"/>
</dbReference>
<evidence type="ECO:0000313" key="3">
    <source>
        <dbReference type="EMBL" id="RAW00151.1"/>
    </source>
</evidence>
<keyword evidence="1 2" id="KW-0732">Signal</keyword>
<accession>A0A364Y0P2</accession>
<name>A0A364Y0P2_9BACT</name>
<dbReference type="InterPro" id="IPR004564">
    <property type="entry name" value="OM_lipoprot_carrier_LolA-like"/>
</dbReference>
<dbReference type="Proteomes" id="UP000251889">
    <property type="component" value="Unassembled WGS sequence"/>
</dbReference>
<comment type="caution">
    <text evidence="3">The sequence shown here is derived from an EMBL/GenBank/DDBJ whole genome shotgun (WGS) entry which is preliminary data.</text>
</comment>
<evidence type="ECO:0000313" key="4">
    <source>
        <dbReference type="Proteomes" id="UP000251889"/>
    </source>
</evidence>
<dbReference type="RefSeq" id="WP_112747989.1">
    <property type="nucleotide sequence ID" value="NZ_QMFY01000008.1"/>
</dbReference>
<keyword evidence="3" id="KW-0449">Lipoprotein</keyword>
<dbReference type="PANTHER" id="PTHR35869:SF1">
    <property type="entry name" value="OUTER-MEMBRANE LIPOPROTEIN CARRIER PROTEIN"/>
    <property type="match status" value="1"/>
</dbReference>
<organism evidence="3 4">
    <name type="scientific">Pseudochryseolinea flava</name>
    <dbReference type="NCBI Taxonomy" id="2059302"/>
    <lineage>
        <taxon>Bacteria</taxon>
        <taxon>Pseudomonadati</taxon>
        <taxon>Bacteroidota</taxon>
        <taxon>Cytophagia</taxon>
        <taxon>Cytophagales</taxon>
        <taxon>Fulvivirgaceae</taxon>
        <taxon>Pseudochryseolinea</taxon>
    </lineage>
</organism>
<evidence type="ECO:0000256" key="2">
    <source>
        <dbReference type="SAM" id="SignalP"/>
    </source>
</evidence>
<dbReference type="SUPFAM" id="SSF89392">
    <property type="entry name" value="Prokaryotic lipoproteins and lipoprotein localization factors"/>
    <property type="match status" value="1"/>
</dbReference>
<dbReference type="OrthoDB" id="1027451at2"/>
<dbReference type="EMBL" id="QMFY01000008">
    <property type="protein sequence ID" value="RAW00151.1"/>
    <property type="molecule type" value="Genomic_DNA"/>
</dbReference>
<dbReference type="AlphaFoldDB" id="A0A364Y0P2"/>
<feature type="chain" id="PRO_5016769623" evidence="2">
    <location>
        <begin position="29"/>
        <end position="221"/>
    </location>
</feature>
<dbReference type="PANTHER" id="PTHR35869">
    <property type="entry name" value="OUTER-MEMBRANE LIPOPROTEIN CARRIER PROTEIN"/>
    <property type="match status" value="1"/>
</dbReference>
<reference evidence="3 4" key="1">
    <citation type="submission" date="2018-06" db="EMBL/GenBank/DDBJ databases">
        <title>Chryseolinea flavus sp. nov., a member of the phylum Bacteroidetes isolated from soil.</title>
        <authorList>
            <person name="Li Y."/>
            <person name="Wang J."/>
        </authorList>
    </citation>
    <scope>NUCLEOTIDE SEQUENCE [LARGE SCALE GENOMIC DNA]</scope>
    <source>
        <strain evidence="3 4">SDU1-6</strain>
    </source>
</reference>
<dbReference type="Gene3D" id="2.50.20.10">
    <property type="entry name" value="Lipoprotein localisation LolA/LolB/LppX"/>
    <property type="match status" value="1"/>
</dbReference>